<dbReference type="PANTHER" id="PTHR20426:SF0">
    <property type="entry name" value="18S RRNA AMINOCARBOXYPROPYLTRANSFERASE"/>
    <property type="match status" value="1"/>
</dbReference>
<dbReference type="GO" id="GO:0106388">
    <property type="term" value="F:rRNA small subunit aminocarboxypropyltransferase activity"/>
    <property type="evidence" value="ECO:0007669"/>
    <property type="project" value="InterPro"/>
</dbReference>
<proteinExistence type="predicted"/>
<keyword evidence="1" id="KW-0963">Cytoplasm</keyword>
<keyword evidence="4" id="KW-0808">Transferase</keyword>
<feature type="domain" description="16S/18S rRNA aminocarboxypropyltransferase Tsr3 C-terminal" evidence="6">
    <location>
        <begin position="233"/>
        <end position="294"/>
    </location>
</feature>
<dbReference type="GO" id="GO:0030490">
    <property type="term" value="P:maturation of SSU-rRNA"/>
    <property type="evidence" value="ECO:0007669"/>
    <property type="project" value="TreeGrafter"/>
</dbReference>
<protein>
    <submittedName>
        <fullName evidence="8">16S/18S rRNA aminocarboxypropyltransferase Tsr3 C-terminal domain-containing protein</fullName>
    </submittedName>
</protein>
<organism evidence="7 8">
    <name type="scientific">Ditylenchus dipsaci</name>
    <dbReference type="NCBI Taxonomy" id="166011"/>
    <lineage>
        <taxon>Eukaryota</taxon>
        <taxon>Metazoa</taxon>
        <taxon>Ecdysozoa</taxon>
        <taxon>Nematoda</taxon>
        <taxon>Chromadorea</taxon>
        <taxon>Rhabditida</taxon>
        <taxon>Tylenchina</taxon>
        <taxon>Tylenchomorpha</taxon>
        <taxon>Sphaerularioidea</taxon>
        <taxon>Anguinidae</taxon>
        <taxon>Anguininae</taxon>
        <taxon>Ditylenchus</taxon>
    </lineage>
</organism>
<evidence type="ECO:0000256" key="4">
    <source>
        <dbReference type="ARBA" id="ARBA00022679"/>
    </source>
</evidence>
<evidence type="ECO:0000313" key="7">
    <source>
        <dbReference type="Proteomes" id="UP000887574"/>
    </source>
</evidence>
<accession>A0A915E3G3</accession>
<evidence type="ECO:0000313" key="8">
    <source>
        <dbReference type="WBParaSite" id="jg25439"/>
    </source>
</evidence>
<evidence type="ECO:0000256" key="1">
    <source>
        <dbReference type="ARBA" id="ARBA00022490"/>
    </source>
</evidence>
<dbReference type="InterPro" id="IPR007177">
    <property type="entry name" value="Tsr3_C"/>
</dbReference>
<evidence type="ECO:0000256" key="2">
    <source>
        <dbReference type="ARBA" id="ARBA00022517"/>
    </source>
</evidence>
<keyword evidence="2" id="KW-0690">Ribosome biogenesis</keyword>
<name>A0A915E3G3_9BILA</name>
<dbReference type="WBParaSite" id="jg25439">
    <property type="protein sequence ID" value="jg25439"/>
    <property type="gene ID" value="jg25439"/>
</dbReference>
<keyword evidence="5" id="KW-0949">S-adenosyl-L-methionine</keyword>
<dbReference type="Pfam" id="PF04034">
    <property type="entry name" value="Ribo_biogen_C"/>
    <property type="match status" value="1"/>
</dbReference>
<dbReference type="AlphaFoldDB" id="A0A915E3G3"/>
<sequence>MATSSKKGRVISLVPKKQIIDASVGKKSDEHNGSHISALRIPLSYNKMVPFAALLQVRKERAVQLRASEYLMQTKNDRWFHKRFRFRKESIEKIAKMCEPYLAHSARGGGLTALHEVLSFLGYTGQVVYQHTIGDLLGIDQASVCRSVKRVGQALLNYVPQYIRFPNCEGLERSKRMFFERTGIPNIVGCLDCTHIESEEGKKKESSNKAVIPCRLSMFDFNQCDPKRFPGRCSWNQVEQTPLHMVKAAKHRLFPFLVAANSVNYGRPCKLTCAEALAAGLYIVNEATAAKNVCDPRYFFRGIDLLCPSQASFGSPLSALRTFSD</sequence>
<dbReference type="Proteomes" id="UP000887574">
    <property type="component" value="Unplaced"/>
</dbReference>
<evidence type="ECO:0000256" key="3">
    <source>
        <dbReference type="ARBA" id="ARBA00022552"/>
    </source>
</evidence>
<keyword evidence="7" id="KW-1185">Reference proteome</keyword>
<evidence type="ECO:0000256" key="5">
    <source>
        <dbReference type="ARBA" id="ARBA00022691"/>
    </source>
</evidence>
<keyword evidence="3" id="KW-0698">rRNA processing</keyword>
<dbReference type="PANTHER" id="PTHR20426">
    <property type="entry name" value="RIBOSOME BIOGENESIS PROTEIN TSR3 HOMOLOG"/>
    <property type="match status" value="1"/>
</dbReference>
<reference evidence="8" key="1">
    <citation type="submission" date="2022-11" db="UniProtKB">
        <authorList>
            <consortium name="WormBaseParasite"/>
        </authorList>
    </citation>
    <scope>IDENTIFICATION</scope>
</reference>
<evidence type="ECO:0000259" key="6">
    <source>
        <dbReference type="Pfam" id="PF04034"/>
    </source>
</evidence>
<dbReference type="InterPro" id="IPR022968">
    <property type="entry name" value="Tsr3-like"/>
</dbReference>